<keyword evidence="5 10" id="KW-0256">Endoplasmic reticulum</keyword>
<evidence type="ECO:0000256" key="6">
    <source>
        <dbReference type="ARBA" id="ARBA00022989"/>
    </source>
</evidence>
<feature type="transmembrane region" description="Helical" evidence="10">
    <location>
        <begin position="416"/>
        <end position="436"/>
    </location>
</feature>
<evidence type="ECO:0000256" key="1">
    <source>
        <dbReference type="ARBA" id="ARBA00004477"/>
    </source>
</evidence>
<evidence type="ECO:0000256" key="5">
    <source>
        <dbReference type="ARBA" id="ARBA00022824"/>
    </source>
</evidence>
<dbReference type="GO" id="GO:0034203">
    <property type="term" value="P:glycolipid translocation"/>
    <property type="evidence" value="ECO:0007669"/>
    <property type="project" value="TreeGrafter"/>
</dbReference>
<feature type="region of interest" description="Disordered" evidence="11">
    <location>
        <begin position="559"/>
        <end position="593"/>
    </location>
</feature>
<evidence type="ECO:0000256" key="4">
    <source>
        <dbReference type="ARBA" id="ARBA00022692"/>
    </source>
</evidence>
<feature type="transmembrane region" description="Helical" evidence="10">
    <location>
        <begin position="97"/>
        <end position="119"/>
    </location>
</feature>
<dbReference type="GO" id="GO:0006488">
    <property type="term" value="P:dolichol-linked oligosaccharide biosynthetic process"/>
    <property type="evidence" value="ECO:0007669"/>
    <property type="project" value="InterPro"/>
</dbReference>
<evidence type="ECO:0000256" key="7">
    <source>
        <dbReference type="ARBA" id="ARBA00023136"/>
    </source>
</evidence>
<gene>
    <name evidence="12" type="ORF">K432DRAFT_318818</name>
</gene>
<proteinExistence type="inferred from homology"/>
<evidence type="ECO:0000256" key="8">
    <source>
        <dbReference type="ARBA" id="ARBA00044793"/>
    </source>
</evidence>
<feature type="transmembrane region" description="Helical" evidence="10">
    <location>
        <begin position="507"/>
        <end position="528"/>
    </location>
</feature>
<dbReference type="GO" id="GO:0005789">
    <property type="term" value="C:endoplasmic reticulum membrane"/>
    <property type="evidence" value="ECO:0007669"/>
    <property type="project" value="UniProtKB-SubCell"/>
</dbReference>
<evidence type="ECO:0000256" key="9">
    <source>
        <dbReference type="ARBA" id="ARBA00045912"/>
    </source>
</evidence>
<keyword evidence="10" id="KW-0813">Transport</keyword>
<feature type="transmembrane region" description="Helical" evidence="10">
    <location>
        <begin position="387"/>
        <end position="409"/>
    </location>
</feature>
<keyword evidence="13" id="KW-1185">Reference proteome</keyword>
<evidence type="ECO:0000256" key="11">
    <source>
        <dbReference type="SAM" id="MobiDB-lite"/>
    </source>
</evidence>
<evidence type="ECO:0000313" key="12">
    <source>
        <dbReference type="EMBL" id="OCK85165.1"/>
    </source>
</evidence>
<dbReference type="PANTHER" id="PTHR13117">
    <property type="entry name" value="ENDOPLASMIC RETICULUM MULTISPAN TRANSMEMBRANE PROTEIN-RELATED"/>
    <property type="match status" value="1"/>
</dbReference>
<sequence length="593" mass="64124">MADSNPFASITNPPRLPGAGLLSASAQGATFLILLQVGSRALTFVVNQILLRFLSPELLGTSAQFELFSISVLYFARESLRVGLQRQAHGVQTVVNLSYLAVIIGVPLIYVLAIIWLQADTPDVPFFVDALSLYCFATFIELLTEPAFVVAQQKMLYRVRASAETAATLFRCLGTCGSAFWASRENVDIGVLPFAIGQLAYSLVLLGVYAIRMWPISSMGGFSLLPQQIPSSKETKYILSYFSAPLARLSASLFLQSSVKYILTQGDSILIASLASLHDQGAYALASNYGGLIARMLFQPIEESSRNLFAKLCAEDAPDNDTSDGSSVPEGVRQAGDILRDILKLYNIISLVACALGPTMAPLLLTLVAGSKWADTGAGEVLATYCYYIPLLALNGVTEAFVAAVATNAQLHTQSVYMGVFFVGFAGAAYAFLQVLEMGAKGLVYANCVNMALRIVWNILFIKKFFRQNKLNFAIRDTVSSTYSIAAAVAVPGVLKATDGVLSQHGLLGNIARSGAVTMIFGVMLGFFEREYIVRCYKMLRPQSVPKVVKARKVAFEGKPPKSAKGRKVTFEERKPQPAKKAKPANATKKGQQ</sequence>
<feature type="transmembrane region" description="Helical" evidence="10">
    <location>
        <begin position="473"/>
        <end position="495"/>
    </location>
</feature>
<keyword evidence="7 10" id="KW-0472">Membrane</keyword>
<keyword evidence="6 10" id="KW-1133">Transmembrane helix</keyword>
<dbReference type="AlphaFoldDB" id="A0A8E2EJH7"/>
<evidence type="ECO:0000313" key="13">
    <source>
        <dbReference type="Proteomes" id="UP000250266"/>
    </source>
</evidence>
<comment type="similarity">
    <text evidence="3 10">Belongs to the RFT1 family.</text>
</comment>
<organism evidence="12 13">
    <name type="scientific">Lepidopterella palustris CBS 459.81</name>
    <dbReference type="NCBI Taxonomy" id="1314670"/>
    <lineage>
        <taxon>Eukaryota</taxon>
        <taxon>Fungi</taxon>
        <taxon>Dikarya</taxon>
        <taxon>Ascomycota</taxon>
        <taxon>Pezizomycotina</taxon>
        <taxon>Dothideomycetes</taxon>
        <taxon>Pleosporomycetidae</taxon>
        <taxon>Mytilinidiales</taxon>
        <taxon>Argynnaceae</taxon>
        <taxon>Lepidopterella</taxon>
    </lineage>
</organism>
<reference evidence="12 13" key="1">
    <citation type="journal article" date="2016" name="Nat. Commun.">
        <title>Ectomycorrhizal ecology is imprinted in the genome of the dominant symbiotic fungus Cenococcum geophilum.</title>
        <authorList>
            <consortium name="DOE Joint Genome Institute"/>
            <person name="Peter M."/>
            <person name="Kohler A."/>
            <person name="Ohm R.A."/>
            <person name="Kuo A."/>
            <person name="Krutzmann J."/>
            <person name="Morin E."/>
            <person name="Arend M."/>
            <person name="Barry K.W."/>
            <person name="Binder M."/>
            <person name="Choi C."/>
            <person name="Clum A."/>
            <person name="Copeland A."/>
            <person name="Grisel N."/>
            <person name="Haridas S."/>
            <person name="Kipfer T."/>
            <person name="LaButti K."/>
            <person name="Lindquist E."/>
            <person name="Lipzen A."/>
            <person name="Maire R."/>
            <person name="Meier B."/>
            <person name="Mihaltcheva S."/>
            <person name="Molinier V."/>
            <person name="Murat C."/>
            <person name="Poggeler S."/>
            <person name="Quandt C.A."/>
            <person name="Sperisen C."/>
            <person name="Tritt A."/>
            <person name="Tisserant E."/>
            <person name="Crous P.W."/>
            <person name="Henrissat B."/>
            <person name="Nehls U."/>
            <person name="Egli S."/>
            <person name="Spatafora J.W."/>
            <person name="Grigoriev I.V."/>
            <person name="Martin F.M."/>
        </authorList>
    </citation>
    <scope>NUCLEOTIDE SEQUENCE [LARGE SCALE GENOMIC DNA]</scope>
    <source>
        <strain evidence="12 13">CBS 459.81</strain>
    </source>
</reference>
<comment type="function">
    <text evidence="9 10">Intramembrane glycolipid transporter that operates in the biosynthetic pathway of dolichol-linked oligosaccharides, the glycan precursors employed in protein asparagine (N)-glycosylation. The sequential addition of sugars to dolichol pyrophosphate produces dolichol-linked oligosaccharides containing fourteen sugars, including two GlcNAcs, nine mannoses and three glucoses. Once assembled, the oligosaccharide is transferred from the lipid to nascent proteins by oligosaccharyltransferases. The assembly of dolichol-linked oligosaccharides begins on the cytosolic side of the endoplasmic reticulum membrane and finishes in its lumen. RFT1 could mediate the translocation of the cytosolically oriented intermediate DolPP-GlcNAc2Man5, produced by ALG11, into the ER lumen where dolichol-linked oligosaccharides assembly continues. However, the intramembrane lipid transporter activity could not be confirmed in vitro.</text>
</comment>
<feature type="transmembrane region" description="Helical" evidence="10">
    <location>
        <begin position="189"/>
        <end position="211"/>
    </location>
</feature>
<evidence type="ECO:0000256" key="10">
    <source>
        <dbReference type="RuleBase" id="RU365067"/>
    </source>
</evidence>
<evidence type="ECO:0000256" key="3">
    <source>
        <dbReference type="ARBA" id="ARBA00010288"/>
    </source>
</evidence>
<dbReference type="EMBL" id="KV744823">
    <property type="protein sequence ID" value="OCK85165.1"/>
    <property type="molecule type" value="Genomic_DNA"/>
</dbReference>
<feature type="compositionally biased region" description="Low complexity" evidence="11">
    <location>
        <begin position="584"/>
        <end position="593"/>
    </location>
</feature>
<name>A0A8E2EJH7_9PEZI</name>
<keyword evidence="4 10" id="KW-0812">Transmembrane</keyword>
<feature type="transmembrane region" description="Helical" evidence="10">
    <location>
        <begin position="442"/>
        <end position="461"/>
    </location>
</feature>
<accession>A0A8E2EJH7</accession>
<comment type="subcellular location">
    <subcellularLocation>
        <location evidence="1 10">Endoplasmic reticulum membrane</location>
        <topology evidence="1 10">Multi-pass membrane protein</topology>
    </subcellularLocation>
</comment>
<dbReference type="InterPro" id="IPR007594">
    <property type="entry name" value="RFT1"/>
</dbReference>
<feature type="transmembrane region" description="Helical" evidence="10">
    <location>
        <begin position="345"/>
        <end position="367"/>
    </location>
</feature>
<dbReference type="Pfam" id="PF04506">
    <property type="entry name" value="Rft-1"/>
    <property type="match status" value="1"/>
</dbReference>
<evidence type="ECO:0000256" key="2">
    <source>
        <dbReference type="ARBA" id="ARBA00004922"/>
    </source>
</evidence>
<dbReference type="PANTHER" id="PTHR13117:SF5">
    <property type="entry name" value="PROTEIN RFT1 HOMOLOG"/>
    <property type="match status" value="1"/>
</dbReference>
<dbReference type="Proteomes" id="UP000250266">
    <property type="component" value="Unassembled WGS sequence"/>
</dbReference>
<comment type="caution">
    <text evidence="10">Lacks conserved residue(s) required for the propagation of feature annotation.</text>
</comment>
<dbReference type="OrthoDB" id="9979195at2759"/>
<protein>
    <recommendedName>
        <fullName evidence="8 10">Man(5)GlcNAc(2)-PP-dolichol translocation protein RFT1</fullName>
    </recommendedName>
</protein>
<comment type="pathway">
    <text evidence="2">Protein modification; protein glycosylation.</text>
</comment>